<dbReference type="PANTHER" id="PTHR30560">
    <property type="entry name" value="TRIGGER FACTOR CHAPERONE AND PEPTIDYL-PROLYL CIS/TRANS ISOMERASE"/>
    <property type="match status" value="1"/>
</dbReference>
<evidence type="ECO:0000256" key="5">
    <source>
        <dbReference type="ARBA" id="ARBA00022618"/>
    </source>
</evidence>
<evidence type="ECO:0000256" key="4">
    <source>
        <dbReference type="ARBA" id="ARBA00016902"/>
    </source>
</evidence>
<feature type="domain" description="PPIase FKBP-type" evidence="14">
    <location>
        <begin position="160"/>
        <end position="237"/>
    </location>
</feature>
<evidence type="ECO:0000256" key="13">
    <source>
        <dbReference type="SAM" id="Coils"/>
    </source>
</evidence>
<dbReference type="GO" id="GO:0044183">
    <property type="term" value="F:protein folding chaperone"/>
    <property type="evidence" value="ECO:0007669"/>
    <property type="project" value="TreeGrafter"/>
</dbReference>
<comment type="similarity">
    <text evidence="2 12">Belongs to the FKBP-type PPIase family. Tig subfamily.</text>
</comment>
<evidence type="ECO:0000256" key="3">
    <source>
        <dbReference type="ARBA" id="ARBA00013194"/>
    </source>
</evidence>
<keyword evidence="5 12" id="KW-0132">Cell division</keyword>
<comment type="subcellular location">
    <subcellularLocation>
        <location evidence="12">Cytoplasm</location>
    </subcellularLocation>
    <text evidence="12">About half TF is bound to the ribosome near the polypeptide exit tunnel while the other half is free in the cytoplasm.</text>
</comment>
<keyword evidence="9 12" id="KW-0131">Cell cycle</keyword>
<dbReference type="GO" id="GO:0051083">
    <property type="term" value="P:'de novo' cotranslational protein folding"/>
    <property type="evidence" value="ECO:0007669"/>
    <property type="project" value="TreeGrafter"/>
</dbReference>
<keyword evidence="12" id="KW-0963">Cytoplasm</keyword>
<organism evidence="17 18">
    <name type="scientific">Desulfitobacterium metallireducens DSM 15288</name>
    <dbReference type="NCBI Taxonomy" id="871968"/>
    <lineage>
        <taxon>Bacteria</taxon>
        <taxon>Bacillati</taxon>
        <taxon>Bacillota</taxon>
        <taxon>Clostridia</taxon>
        <taxon>Eubacteriales</taxon>
        <taxon>Desulfitobacteriaceae</taxon>
        <taxon>Desulfitobacterium</taxon>
    </lineage>
</organism>
<dbReference type="GO" id="GO:0005737">
    <property type="term" value="C:cytoplasm"/>
    <property type="evidence" value="ECO:0007669"/>
    <property type="project" value="UniProtKB-SubCell"/>
</dbReference>
<dbReference type="GO" id="GO:0051301">
    <property type="term" value="P:cell division"/>
    <property type="evidence" value="ECO:0007669"/>
    <property type="project" value="UniProtKB-KW"/>
</dbReference>
<keyword evidence="18" id="KW-1185">Reference proteome</keyword>
<dbReference type="InterPro" id="IPR037041">
    <property type="entry name" value="Trigger_fac_C_sf"/>
</dbReference>
<keyword evidence="8 12" id="KW-0413">Isomerase</keyword>
<comment type="catalytic activity">
    <reaction evidence="1 12">
        <text>[protein]-peptidylproline (omega=180) = [protein]-peptidylproline (omega=0)</text>
        <dbReference type="Rhea" id="RHEA:16237"/>
        <dbReference type="Rhea" id="RHEA-COMP:10747"/>
        <dbReference type="Rhea" id="RHEA-COMP:10748"/>
        <dbReference type="ChEBI" id="CHEBI:83833"/>
        <dbReference type="ChEBI" id="CHEBI:83834"/>
        <dbReference type="EC" id="5.2.1.8"/>
    </reaction>
</comment>
<feature type="domain" description="Trigger factor ribosome-binding bacterial" evidence="15">
    <location>
        <begin position="1"/>
        <end position="146"/>
    </location>
</feature>
<evidence type="ECO:0000259" key="15">
    <source>
        <dbReference type="Pfam" id="PF05697"/>
    </source>
</evidence>
<keyword evidence="13" id="KW-0175">Coiled coil</keyword>
<dbReference type="KEGG" id="dmt:DESME_00805"/>
<evidence type="ECO:0000256" key="9">
    <source>
        <dbReference type="ARBA" id="ARBA00023306"/>
    </source>
</evidence>
<evidence type="ECO:0000256" key="7">
    <source>
        <dbReference type="ARBA" id="ARBA00023186"/>
    </source>
</evidence>
<protein>
    <recommendedName>
        <fullName evidence="4 12">Trigger factor</fullName>
        <shortName evidence="12">TF</shortName>
        <ecNumber evidence="3 12">5.2.1.8</ecNumber>
    </recommendedName>
    <alternativeName>
        <fullName evidence="11 12">PPIase</fullName>
    </alternativeName>
</protein>
<dbReference type="InterPro" id="IPR001179">
    <property type="entry name" value="PPIase_FKBP_dom"/>
</dbReference>
<evidence type="ECO:0000256" key="1">
    <source>
        <dbReference type="ARBA" id="ARBA00000971"/>
    </source>
</evidence>
<feature type="coiled-coil region" evidence="13">
    <location>
        <begin position="246"/>
        <end position="283"/>
    </location>
</feature>
<dbReference type="HOGENOM" id="CLU_033058_3_2_9"/>
<evidence type="ECO:0000256" key="8">
    <source>
        <dbReference type="ARBA" id="ARBA00023235"/>
    </source>
</evidence>
<dbReference type="SUPFAM" id="SSF102735">
    <property type="entry name" value="Trigger factor ribosome-binding domain"/>
    <property type="match status" value="1"/>
</dbReference>
<feature type="domain" description="Trigger factor C-terminal" evidence="16">
    <location>
        <begin position="263"/>
        <end position="419"/>
    </location>
</feature>
<dbReference type="GO" id="GO:0015031">
    <property type="term" value="P:protein transport"/>
    <property type="evidence" value="ECO:0007669"/>
    <property type="project" value="UniProtKB-UniRule"/>
</dbReference>
<dbReference type="STRING" id="871968.DESME_00805"/>
<dbReference type="InterPro" id="IPR046357">
    <property type="entry name" value="PPIase_dom_sf"/>
</dbReference>
<dbReference type="Pfam" id="PF05698">
    <property type="entry name" value="Trigger_C"/>
    <property type="match status" value="1"/>
</dbReference>
<gene>
    <name evidence="12" type="primary">tig</name>
    <name evidence="17" type="ORF">DESME_00805</name>
</gene>
<keyword evidence="7 12" id="KW-0143">Chaperone</keyword>
<dbReference type="AlphaFoldDB" id="W0E8F8"/>
<dbReference type="HAMAP" id="MF_00303">
    <property type="entry name" value="Trigger_factor_Tig"/>
    <property type="match status" value="1"/>
</dbReference>
<evidence type="ECO:0000256" key="10">
    <source>
        <dbReference type="ARBA" id="ARBA00024849"/>
    </source>
</evidence>
<evidence type="ECO:0000256" key="11">
    <source>
        <dbReference type="ARBA" id="ARBA00029986"/>
    </source>
</evidence>
<dbReference type="NCBIfam" id="TIGR00115">
    <property type="entry name" value="tig"/>
    <property type="match status" value="1"/>
</dbReference>
<evidence type="ECO:0000256" key="12">
    <source>
        <dbReference type="HAMAP-Rule" id="MF_00303"/>
    </source>
</evidence>
<evidence type="ECO:0000256" key="2">
    <source>
        <dbReference type="ARBA" id="ARBA00005464"/>
    </source>
</evidence>
<dbReference type="InterPro" id="IPR008880">
    <property type="entry name" value="Trigger_fac_C"/>
</dbReference>
<evidence type="ECO:0000256" key="6">
    <source>
        <dbReference type="ARBA" id="ARBA00023110"/>
    </source>
</evidence>
<dbReference type="EMBL" id="CP007032">
    <property type="protein sequence ID" value="AHF05793.1"/>
    <property type="molecule type" value="Genomic_DNA"/>
</dbReference>
<accession>W0E8F8</accession>
<sequence length="429" mass="49195">MNATLEKIENSEAYFNFSIEAERFEKALEKSFKKNVDNYEIPGFRKGKVTRVVLESKLGPEVLYEDALDFVVPEEYAATLKDLQLEPVGDPDIEVGHIEKGKPLRIKVCVPITPEVTLGTIEGIEVNVPKTREVTDRDIERYLEELRSRNKKVMDKLDEPASSGDTLTIDYKCTVEDTTYDDVLDYKFMLDLSNPILGFEDHLLGAQKGDSLNIENHFPADYSLKQLAGKKARFIVTVKKVEDIQLRELDDQFAQEVGKVQNLKELRLKAKKELDEMASLRSTNLLRQAIIKEMLEKCEVTVPEFLVMERAKDMLDQLSKQLASEGGDIDLYLQMTRKKPESFKKQMWEEAKNAVKTEFILDKIIKEKDFQVSEEELDQGAEFFASQIGMDKKNARKNLGPLMNKVLFELKAEKAIQYMIDNAKIMVDE</sequence>
<comment type="function">
    <text evidence="10 12">Involved in protein export. Acts as a chaperone by maintaining the newly synthesized protein in an open conformation. Functions as a peptidyl-prolyl cis-trans isomerase.</text>
</comment>
<dbReference type="GO" id="GO:0003755">
    <property type="term" value="F:peptidyl-prolyl cis-trans isomerase activity"/>
    <property type="evidence" value="ECO:0007669"/>
    <property type="project" value="UniProtKB-UniRule"/>
</dbReference>
<dbReference type="RefSeq" id="WP_006718716.1">
    <property type="nucleotide sequence ID" value="NZ_CP007032.1"/>
</dbReference>
<comment type="domain">
    <text evidence="12">Consists of 3 domains; the N-terminus binds the ribosome, the middle domain has PPIase activity, while the C-terminus has intrinsic chaperone activity on its own.</text>
</comment>
<dbReference type="SUPFAM" id="SSF54534">
    <property type="entry name" value="FKBP-like"/>
    <property type="match status" value="1"/>
</dbReference>
<dbReference type="Gene3D" id="3.30.70.1050">
    <property type="entry name" value="Trigger factor ribosome-binding domain"/>
    <property type="match status" value="1"/>
</dbReference>
<dbReference type="OrthoDB" id="9767721at2"/>
<evidence type="ECO:0000313" key="18">
    <source>
        <dbReference type="Proteomes" id="UP000010847"/>
    </source>
</evidence>
<dbReference type="SUPFAM" id="SSF109998">
    <property type="entry name" value="Triger factor/SurA peptide-binding domain-like"/>
    <property type="match status" value="1"/>
</dbReference>
<dbReference type="EC" id="5.2.1.8" evidence="3 12"/>
<proteinExistence type="inferred from homology"/>
<dbReference type="eggNOG" id="COG0544">
    <property type="taxonomic scope" value="Bacteria"/>
</dbReference>
<dbReference type="Pfam" id="PF05697">
    <property type="entry name" value="Trigger_N"/>
    <property type="match status" value="1"/>
</dbReference>
<dbReference type="Gene3D" id="3.10.50.40">
    <property type="match status" value="1"/>
</dbReference>
<dbReference type="GO" id="GO:0043335">
    <property type="term" value="P:protein unfolding"/>
    <property type="evidence" value="ECO:0007669"/>
    <property type="project" value="TreeGrafter"/>
</dbReference>
<evidence type="ECO:0000313" key="17">
    <source>
        <dbReference type="EMBL" id="AHF05793.1"/>
    </source>
</evidence>
<dbReference type="InterPro" id="IPR027304">
    <property type="entry name" value="Trigger_fact/SurA_dom_sf"/>
</dbReference>
<keyword evidence="6 12" id="KW-0697">Rotamase</keyword>
<dbReference type="InterPro" id="IPR008881">
    <property type="entry name" value="Trigger_fac_ribosome-bd_bac"/>
</dbReference>
<name>W0E8F8_9FIRM</name>
<dbReference type="InterPro" id="IPR005215">
    <property type="entry name" value="Trig_fac"/>
</dbReference>
<dbReference type="Proteomes" id="UP000010847">
    <property type="component" value="Chromosome"/>
</dbReference>
<evidence type="ECO:0000259" key="14">
    <source>
        <dbReference type="Pfam" id="PF00254"/>
    </source>
</evidence>
<reference evidence="17 18" key="1">
    <citation type="submission" date="2013-12" db="EMBL/GenBank/DDBJ databases">
        <authorList>
            <consortium name="DOE Joint Genome Institute"/>
            <person name="Smidt H."/>
            <person name="Huntemann M."/>
            <person name="Han J."/>
            <person name="Chen A."/>
            <person name="Kyrpides N."/>
            <person name="Mavromatis K."/>
            <person name="Markowitz V."/>
            <person name="Palaniappan K."/>
            <person name="Ivanova N."/>
            <person name="Schaumberg A."/>
            <person name="Pati A."/>
            <person name="Liolios K."/>
            <person name="Nordberg H.P."/>
            <person name="Cantor M.N."/>
            <person name="Hua S.X."/>
            <person name="Woyke T."/>
        </authorList>
    </citation>
    <scope>NUCLEOTIDE SEQUENCE [LARGE SCALE GENOMIC DNA]</scope>
    <source>
        <strain evidence="18">DSM 15288</strain>
    </source>
</reference>
<dbReference type="Pfam" id="PF00254">
    <property type="entry name" value="FKBP_C"/>
    <property type="match status" value="1"/>
</dbReference>
<dbReference type="Gene3D" id="1.10.3120.10">
    <property type="entry name" value="Trigger factor, C-terminal domain"/>
    <property type="match status" value="1"/>
</dbReference>
<dbReference type="GO" id="GO:0043022">
    <property type="term" value="F:ribosome binding"/>
    <property type="evidence" value="ECO:0007669"/>
    <property type="project" value="TreeGrafter"/>
</dbReference>
<dbReference type="PANTHER" id="PTHR30560:SF3">
    <property type="entry name" value="TRIGGER FACTOR-LIKE PROTEIN TIG, CHLOROPLASTIC"/>
    <property type="match status" value="1"/>
</dbReference>
<evidence type="ECO:0000259" key="16">
    <source>
        <dbReference type="Pfam" id="PF05698"/>
    </source>
</evidence>
<dbReference type="PIRSF" id="PIRSF003095">
    <property type="entry name" value="Trigger_factor"/>
    <property type="match status" value="1"/>
</dbReference>
<dbReference type="InterPro" id="IPR036611">
    <property type="entry name" value="Trigger_fac_ribosome-bd_sf"/>
</dbReference>